<dbReference type="GO" id="GO:0015030">
    <property type="term" value="C:Cajal body"/>
    <property type="evidence" value="ECO:0007669"/>
    <property type="project" value="UniProtKB-SubCell"/>
</dbReference>
<keyword evidence="7" id="KW-0539">Nucleus</keyword>
<dbReference type="PANTHER" id="PTHR13681">
    <property type="entry name" value="SURVIVAL OF MOTOR NEURON-RELATED-SPLICING FACTOR 30-RELATED"/>
    <property type="match status" value="1"/>
</dbReference>
<keyword evidence="5" id="KW-0747">Spliceosome</keyword>
<feature type="region of interest" description="Disordered" evidence="11">
    <location>
        <begin position="498"/>
        <end position="522"/>
    </location>
</feature>
<dbReference type="InterPro" id="IPR002999">
    <property type="entry name" value="Tudor"/>
</dbReference>
<dbReference type="InterPro" id="IPR010304">
    <property type="entry name" value="SMN_Tudor"/>
</dbReference>
<evidence type="ECO:0000313" key="13">
    <source>
        <dbReference type="EMBL" id="KAL1506026.1"/>
    </source>
</evidence>
<evidence type="ECO:0000256" key="9">
    <source>
        <dbReference type="ARBA" id="ARBA00041083"/>
    </source>
</evidence>
<dbReference type="SMART" id="SM01161">
    <property type="entry name" value="DUF1767"/>
    <property type="match status" value="1"/>
</dbReference>
<keyword evidence="4" id="KW-0507">mRNA processing</keyword>
<dbReference type="EMBL" id="JBDJPC010000004">
    <property type="protein sequence ID" value="KAL1506026.1"/>
    <property type="molecule type" value="Genomic_DNA"/>
</dbReference>
<feature type="compositionally biased region" description="Basic and acidic residues" evidence="11">
    <location>
        <begin position="290"/>
        <end position="303"/>
    </location>
</feature>
<comment type="function">
    <text evidence="8">Involved in spliceosome assembly.</text>
</comment>
<accession>A0ABD1EYX2</accession>
<evidence type="ECO:0000256" key="8">
    <source>
        <dbReference type="ARBA" id="ARBA00037618"/>
    </source>
</evidence>
<evidence type="ECO:0000256" key="4">
    <source>
        <dbReference type="ARBA" id="ARBA00022664"/>
    </source>
</evidence>
<protein>
    <recommendedName>
        <fullName evidence="9">Survival of motor neuron-related-splicing factor 30</fullName>
    </recommendedName>
    <alternativeName>
        <fullName evidence="10">Survival motor neuron domain-containing protein 1</fullName>
    </alternativeName>
</protein>
<dbReference type="PANTHER" id="PTHR13681:SF24">
    <property type="entry name" value="TUDOR DOMAIN-CONTAINING PROTEIN 3"/>
    <property type="match status" value="1"/>
</dbReference>
<sequence>MSQHILGPEWNLSPDGINIVTDNGIIKDPKTILQNALNSDLKAIGKTALTSALSKPEIQKIVLQIQKIRNISAPKVKEESQAAPRMLKITLTDGESYVQAIEIAHINGISRENTAPGTKILLKGAKIVSGYVLINSQNFSVLGGQVEQLYDKWILAKSILQNKHTALNTGAPSWVPFGSKIITGNEDSQSFKSLEKSKQESDVSEFDQQRKDAIAEASSGAIKKTFCGRMKHTVQPNQNASKPKGKSNDYEKNRRGKFESKDDEVMERPQKPSEKVSLFSFLEDKLPTNADLKVEPRNQEINKTHNNRPTTVSVPVKASYNSNHSAPQKERNSIKDNSFYRDKKTHQQTRNNWDQSVRERSFAPPSNHHKNIDRQDNQQYDKSFRKSQIAPPQNYQQQELNLHQLANDLSKISVSKEFASRSLRQHLNLAPSNKKHQEKPLAALNVGDQCMAKYWEDGKFYPAVITSMTDRTFAVQFKGYGNIEEVLKEDCTANQQNRNHYQQNNYSGTSMEFRSRRGPPRS</sequence>
<dbReference type="Proteomes" id="UP001566132">
    <property type="component" value="Unassembled WGS sequence"/>
</dbReference>
<proteinExistence type="inferred from homology"/>
<evidence type="ECO:0000256" key="10">
    <source>
        <dbReference type="ARBA" id="ARBA00042567"/>
    </source>
</evidence>
<gene>
    <name evidence="13" type="ORF">ABEB36_005462</name>
</gene>
<evidence type="ECO:0000256" key="3">
    <source>
        <dbReference type="ARBA" id="ARBA00005371"/>
    </source>
</evidence>
<dbReference type="GO" id="GO:0008380">
    <property type="term" value="P:RNA splicing"/>
    <property type="evidence" value="ECO:0007669"/>
    <property type="project" value="UniProtKB-KW"/>
</dbReference>
<organism evidence="13 14">
    <name type="scientific">Hypothenemus hampei</name>
    <name type="common">Coffee berry borer</name>
    <dbReference type="NCBI Taxonomy" id="57062"/>
    <lineage>
        <taxon>Eukaryota</taxon>
        <taxon>Metazoa</taxon>
        <taxon>Ecdysozoa</taxon>
        <taxon>Arthropoda</taxon>
        <taxon>Hexapoda</taxon>
        <taxon>Insecta</taxon>
        <taxon>Pterygota</taxon>
        <taxon>Neoptera</taxon>
        <taxon>Endopterygota</taxon>
        <taxon>Coleoptera</taxon>
        <taxon>Polyphaga</taxon>
        <taxon>Cucujiformia</taxon>
        <taxon>Curculionidae</taxon>
        <taxon>Scolytinae</taxon>
        <taxon>Hypothenemus</taxon>
    </lineage>
</organism>
<dbReference type="Pfam" id="PF06003">
    <property type="entry name" value="SMN_Tudor"/>
    <property type="match status" value="1"/>
</dbReference>
<feature type="compositionally biased region" description="Basic and acidic residues" evidence="11">
    <location>
        <begin position="327"/>
        <end position="342"/>
    </location>
</feature>
<feature type="region of interest" description="Disordered" evidence="11">
    <location>
        <begin position="231"/>
        <end position="275"/>
    </location>
</feature>
<dbReference type="InterPro" id="IPR042470">
    <property type="entry name" value="RMI1_N_C_sf"/>
</dbReference>
<evidence type="ECO:0000256" key="2">
    <source>
        <dbReference type="ARBA" id="ARBA00004408"/>
    </source>
</evidence>
<dbReference type="Gene3D" id="2.30.30.140">
    <property type="match status" value="1"/>
</dbReference>
<dbReference type="GO" id="GO:0006397">
    <property type="term" value="P:mRNA processing"/>
    <property type="evidence" value="ECO:0007669"/>
    <property type="project" value="UniProtKB-KW"/>
</dbReference>
<dbReference type="SMART" id="SM00333">
    <property type="entry name" value="TUDOR"/>
    <property type="match status" value="1"/>
</dbReference>
<dbReference type="GO" id="GO:0005681">
    <property type="term" value="C:spliceosomal complex"/>
    <property type="evidence" value="ECO:0007669"/>
    <property type="project" value="UniProtKB-KW"/>
</dbReference>
<dbReference type="AlphaFoldDB" id="A0ABD1EYX2"/>
<name>A0ABD1EYX2_HYPHA</name>
<evidence type="ECO:0000256" key="1">
    <source>
        <dbReference type="ARBA" id="ARBA00004324"/>
    </source>
</evidence>
<evidence type="ECO:0000256" key="6">
    <source>
        <dbReference type="ARBA" id="ARBA00023187"/>
    </source>
</evidence>
<dbReference type="PROSITE" id="PS50304">
    <property type="entry name" value="TUDOR"/>
    <property type="match status" value="1"/>
</dbReference>
<dbReference type="InterPro" id="IPR013894">
    <property type="entry name" value="RMI1_OB"/>
</dbReference>
<feature type="compositionally biased region" description="Basic and acidic residues" evidence="11">
    <location>
        <begin position="246"/>
        <end position="260"/>
    </location>
</feature>
<feature type="domain" description="Tudor" evidence="12">
    <location>
        <begin position="443"/>
        <end position="501"/>
    </location>
</feature>
<evidence type="ECO:0000256" key="7">
    <source>
        <dbReference type="ARBA" id="ARBA00023242"/>
    </source>
</evidence>
<evidence type="ECO:0000313" key="14">
    <source>
        <dbReference type="Proteomes" id="UP001566132"/>
    </source>
</evidence>
<comment type="caution">
    <text evidence="13">The sequence shown here is derived from an EMBL/GenBank/DDBJ whole genome shotgun (WGS) entry which is preliminary data.</text>
</comment>
<dbReference type="Pfam" id="PF08585">
    <property type="entry name" value="RMI1_N_C"/>
    <property type="match status" value="1"/>
</dbReference>
<dbReference type="Gene3D" id="2.40.50.770">
    <property type="entry name" value="RecQ-mediated genome instability protein Rmi1, C-terminal domain"/>
    <property type="match status" value="1"/>
</dbReference>
<evidence type="ECO:0000259" key="12">
    <source>
        <dbReference type="PROSITE" id="PS50304"/>
    </source>
</evidence>
<evidence type="ECO:0000256" key="5">
    <source>
        <dbReference type="ARBA" id="ARBA00022728"/>
    </source>
</evidence>
<dbReference type="SUPFAM" id="SSF63748">
    <property type="entry name" value="Tudor/PWWP/MBT"/>
    <property type="match status" value="1"/>
</dbReference>
<evidence type="ECO:0000256" key="11">
    <source>
        <dbReference type="SAM" id="MobiDB-lite"/>
    </source>
</evidence>
<comment type="similarity">
    <text evidence="3">Belongs to the SMN family.</text>
</comment>
<reference evidence="13 14" key="1">
    <citation type="submission" date="2024-05" db="EMBL/GenBank/DDBJ databases">
        <title>Genetic variation in Jamaican populations of the coffee berry borer (Hypothenemus hampei).</title>
        <authorList>
            <person name="Errbii M."/>
            <person name="Myrie A."/>
        </authorList>
    </citation>
    <scope>NUCLEOTIDE SEQUENCE [LARGE SCALE GENOMIC DNA]</scope>
    <source>
        <strain evidence="13">JA-Hopewell-2020-01-JO</strain>
        <tissue evidence="13">Whole body</tissue>
    </source>
</reference>
<feature type="region of interest" description="Disordered" evidence="11">
    <location>
        <begin position="290"/>
        <end position="378"/>
    </location>
</feature>
<dbReference type="GO" id="GO:0016607">
    <property type="term" value="C:nuclear speck"/>
    <property type="evidence" value="ECO:0007669"/>
    <property type="project" value="UniProtKB-SubCell"/>
</dbReference>
<keyword evidence="6" id="KW-0508">mRNA splicing</keyword>
<comment type="subcellular location">
    <subcellularLocation>
        <location evidence="1">Nucleus speckle</location>
    </subcellularLocation>
    <subcellularLocation>
        <location evidence="2">Nucleus</location>
        <location evidence="2">Cajal body</location>
    </subcellularLocation>
</comment>
<feature type="compositionally biased region" description="Polar residues" evidence="11">
    <location>
        <begin position="307"/>
        <end position="326"/>
    </location>
</feature>
<keyword evidence="14" id="KW-1185">Reference proteome</keyword>